<proteinExistence type="predicted"/>
<accession>A0A1Y3BR74</accession>
<dbReference type="AlphaFoldDB" id="A0A1Y3BR74"/>
<comment type="caution">
    <text evidence="1">The sequence shown here is derived from an EMBL/GenBank/DDBJ whole genome shotgun (WGS) entry which is preliminary data.</text>
</comment>
<keyword evidence="2" id="KW-1185">Reference proteome</keyword>
<sequence length="248" mass="29276">MIPIQQQQQFALKLHYAMGKYFQLSNHEDNNTKQESSSYPIIRDEQLSNDEQRLRLAQSENPSDYGCWCWSMLLSLRLHPLDLIPDESCWDDIIFGNENNNNRNKYTSSRRKHWTMQYMMKFNYDSEMIQIARDIEMNNPYAIYIAAMMSDLLFISGSSIDLKRMTELNDQLLRGGHLIPVLQILYHFLPFCMDNDGDLRANQSFIVSLLTILQNERTAEQLSSIILLQRKHFSHSEYSQRTSQTWTE</sequence>
<dbReference type="EMBL" id="MUJZ01010232">
    <property type="protein sequence ID" value="OTF82096.1"/>
    <property type="molecule type" value="Genomic_DNA"/>
</dbReference>
<evidence type="ECO:0000313" key="1">
    <source>
        <dbReference type="EMBL" id="OTF82096.1"/>
    </source>
</evidence>
<gene>
    <name evidence="1" type="ORF">BLA29_009337</name>
</gene>
<protein>
    <submittedName>
        <fullName evidence="1">Uncharacterized protein</fullName>
    </submittedName>
</protein>
<reference evidence="1 2" key="1">
    <citation type="submission" date="2017-03" db="EMBL/GenBank/DDBJ databases">
        <title>Genome Survey of Euroglyphus maynei.</title>
        <authorList>
            <person name="Arlian L.G."/>
            <person name="Morgan M.S."/>
            <person name="Rider S.D."/>
        </authorList>
    </citation>
    <scope>NUCLEOTIDE SEQUENCE [LARGE SCALE GENOMIC DNA]</scope>
    <source>
        <strain evidence="1">Arlian Lab</strain>
        <tissue evidence="1">Whole body</tissue>
    </source>
</reference>
<feature type="non-terminal residue" evidence="1">
    <location>
        <position position="248"/>
    </location>
</feature>
<dbReference type="Proteomes" id="UP000194236">
    <property type="component" value="Unassembled WGS sequence"/>
</dbReference>
<evidence type="ECO:0000313" key="2">
    <source>
        <dbReference type="Proteomes" id="UP000194236"/>
    </source>
</evidence>
<name>A0A1Y3BR74_EURMA</name>
<organism evidence="1 2">
    <name type="scientific">Euroglyphus maynei</name>
    <name type="common">Mayne's house dust mite</name>
    <dbReference type="NCBI Taxonomy" id="6958"/>
    <lineage>
        <taxon>Eukaryota</taxon>
        <taxon>Metazoa</taxon>
        <taxon>Ecdysozoa</taxon>
        <taxon>Arthropoda</taxon>
        <taxon>Chelicerata</taxon>
        <taxon>Arachnida</taxon>
        <taxon>Acari</taxon>
        <taxon>Acariformes</taxon>
        <taxon>Sarcoptiformes</taxon>
        <taxon>Astigmata</taxon>
        <taxon>Psoroptidia</taxon>
        <taxon>Analgoidea</taxon>
        <taxon>Pyroglyphidae</taxon>
        <taxon>Pyroglyphinae</taxon>
        <taxon>Euroglyphus</taxon>
    </lineage>
</organism>